<evidence type="ECO:0000256" key="4">
    <source>
        <dbReference type="ARBA" id="ARBA00048819"/>
    </source>
</evidence>
<dbReference type="Gene3D" id="3.30.590.20">
    <property type="match status" value="1"/>
</dbReference>
<evidence type="ECO:0000256" key="2">
    <source>
        <dbReference type="ARBA" id="ARBA00022741"/>
    </source>
</evidence>
<dbReference type="GO" id="GO:0004357">
    <property type="term" value="F:glutamate-cysteine ligase activity"/>
    <property type="evidence" value="ECO:0007669"/>
    <property type="project" value="UniProtKB-EC"/>
</dbReference>
<dbReference type="NCBIfam" id="TIGR02050">
    <property type="entry name" value="gshA_cyan_rel"/>
    <property type="match status" value="1"/>
</dbReference>
<keyword evidence="3 5" id="KW-0067">ATP-binding</keyword>
<evidence type="ECO:0000313" key="6">
    <source>
        <dbReference type="EMBL" id="WUS54889.1"/>
    </source>
</evidence>
<dbReference type="Proteomes" id="UP001432014">
    <property type="component" value="Chromosome"/>
</dbReference>
<comment type="catalytic activity">
    <reaction evidence="4 5">
        <text>L-cysteine + L-glutamate + ATP = gamma-L-glutamyl-L-cysteine + ADP + phosphate + H(+)</text>
        <dbReference type="Rhea" id="RHEA:13285"/>
        <dbReference type="ChEBI" id="CHEBI:15378"/>
        <dbReference type="ChEBI" id="CHEBI:29985"/>
        <dbReference type="ChEBI" id="CHEBI:30616"/>
        <dbReference type="ChEBI" id="CHEBI:35235"/>
        <dbReference type="ChEBI" id="CHEBI:43474"/>
        <dbReference type="ChEBI" id="CHEBI:58173"/>
        <dbReference type="ChEBI" id="CHEBI:456216"/>
        <dbReference type="EC" id="6.3.2.2"/>
    </reaction>
</comment>
<dbReference type="RefSeq" id="WP_329500585.1">
    <property type="nucleotide sequence ID" value="NZ_CP108460.1"/>
</dbReference>
<dbReference type="Pfam" id="PF04107">
    <property type="entry name" value="GCS2"/>
    <property type="match status" value="1"/>
</dbReference>
<dbReference type="SUPFAM" id="SSF55931">
    <property type="entry name" value="Glutamine synthetase/guanido kinase"/>
    <property type="match status" value="1"/>
</dbReference>
<comment type="similarity">
    <text evidence="5">Belongs to the glutamate--cysteine ligase type 2 family. YbdK subfamily.</text>
</comment>
<sequence>MLTLGVEEEYLLLDPATGLPVARAGQVRETAGLQPALRSDEVQRELLQAQIEIATPVCRELEEVGGHLLRIRHSLGEAAADSGCRLAATGAAPFSDRFPVPVTPSPRYRRMRSDAPQLTDEQLITGMHVHIGIPDRGTGVTVLNRLRPWLPVLVGVAANSPLWQGVDTGFASWRTLVFGRWPVSGPPPPFEDPADYERRVRELVTGGLIRDVGQVYWHIRLSESYPTVEVRAMDVQLRPDEAVMLAGLVRALAGRAVGTGGGWPPMAPVSPEILAAAVWYAARHGCSDQLFDPRSGRLRPTGEVVSVLLDLVDPALEGAEDRRHVVPVLERTLRRGNGAARQRRELRGGGRTGLLRMVIEQTTGS</sequence>
<keyword evidence="2 5" id="KW-0547">Nucleotide-binding</keyword>
<organism evidence="6 7">
    <name type="scientific">Kitasatospora herbaricolor</name>
    <dbReference type="NCBI Taxonomy" id="68217"/>
    <lineage>
        <taxon>Bacteria</taxon>
        <taxon>Bacillati</taxon>
        <taxon>Actinomycetota</taxon>
        <taxon>Actinomycetes</taxon>
        <taxon>Kitasatosporales</taxon>
        <taxon>Streptomycetaceae</taxon>
        <taxon>Kitasatospora</taxon>
    </lineage>
</organism>
<dbReference type="InterPro" id="IPR006336">
    <property type="entry name" value="GCS2"/>
</dbReference>
<comment type="function">
    <text evidence="5">ATP-dependent carboxylate-amine ligase which exhibits weak glutamate--cysteine ligase activity.</text>
</comment>
<dbReference type="InterPro" id="IPR011793">
    <property type="entry name" value="YbdK"/>
</dbReference>
<dbReference type="InterPro" id="IPR014746">
    <property type="entry name" value="Gln_synth/guanido_kin_cat_dom"/>
</dbReference>
<evidence type="ECO:0000256" key="5">
    <source>
        <dbReference type="HAMAP-Rule" id="MF_01609"/>
    </source>
</evidence>
<dbReference type="PANTHER" id="PTHR36510">
    <property type="entry name" value="GLUTAMATE--CYSTEINE LIGASE 2-RELATED"/>
    <property type="match status" value="1"/>
</dbReference>
<protein>
    <recommendedName>
        <fullName evidence="5">Putative glutamate--cysteine ligase 2</fullName>
        <ecNumber evidence="5">6.3.2.2</ecNumber>
    </recommendedName>
    <alternativeName>
        <fullName evidence="5">Gamma-glutamylcysteine synthetase 2</fullName>
        <shortName evidence="5">GCS 2</shortName>
        <shortName evidence="5">Gamma-GCS 2</shortName>
    </alternativeName>
</protein>
<reference evidence="6 7" key="1">
    <citation type="submission" date="2022-10" db="EMBL/GenBank/DDBJ databases">
        <title>The complete genomes of actinobacterial strains from the NBC collection.</title>
        <authorList>
            <person name="Joergensen T.S."/>
            <person name="Alvarez Arevalo M."/>
            <person name="Sterndorff E.B."/>
            <person name="Faurdal D."/>
            <person name="Vuksanovic O."/>
            <person name="Mourched A.-S."/>
            <person name="Charusanti P."/>
            <person name="Shaw S."/>
            <person name="Blin K."/>
            <person name="Weber T."/>
        </authorList>
    </citation>
    <scope>NUCLEOTIDE SEQUENCE [LARGE SCALE GENOMIC DNA]</scope>
    <source>
        <strain evidence="6 7">NBC_01247</strain>
    </source>
</reference>
<dbReference type="EMBL" id="CP108482">
    <property type="protein sequence ID" value="WUS54889.1"/>
    <property type="molecule type" value="Genomic_DNA"/>
</dbReference>
<keyword evidence="7" id="KW-1185">Reference proteome</keyword>
<gene>
    <name evidence="6" type="ORF">OG469_04800</name>
</gene>
<keyword evidence="1 5" id="KW-0436">Ligase</keyword>
<name>A0ABZ1W247_9ACTN</name>
<dbReference type="PANTHER" id="PTHR36510:SF1">
    <property type="entry name" value="GLUTAMATE--CYSTEINE LIGASE 2-RELATED"/>
    <property type="match status" value="1"/>
</dbReference>
<dbReference type="InterPro" id="IPR050141">
    <property type="entry name" value="GCL_type2/YbdK_subfam"/>
</dbReference>
<dbReference type="EC" id="6.3.2.2" evidence="5"/>
<evidence type="ECO:0000256" key="1">
    <source>
        <dbReference type="ARBA" id="ARBA00022598"/>
    </source>
</evidence>
<accession>A0ABZ1W247</accession>
<proteinExistence type="inferred from homology"/>
<evidence type="ECO:0000313" key="7">
    <source>
        <dbReference type="Proteomes" id="UP001432014"/>
    </source>
</evidence>
<dbReference type="NCBIfam" id="NF010041">
    <property type="entry name" value="PRK13517.1-1"/>
    <property type="match status" value="1"/>
</dbReference>
<evidence type="ECO:0000256" key="3">
    <source>
        <dbReference type="ARBA" id="ARBA00022840"/>
    </source>
</evidence>
<dbReference type="HAMAP" id="MF_01609">
    <property type="entry name" value="Glu_cys_ligase_2"/>
    <property type="match status" value="1"/>
</dbReference>